<dbReference type="Gramene" id="ERN17672">
    <property type="protein sequence ID" value="ERN17672"/>
    <property type="gene ID" value="AMTR_s00059p00196680"/>
</dbReference>
<sequence length="97" mass="10668">MKSIPSLCISTNLGQLGLVLRVFKVETSASFMETGRLTESVVEPVKSPANSASLNNPVWYWTVDQLFQALDWAAHPFGECSSHGVRPDQTTHPFTGF</sequence>
<dbReference type="HOGENOM" id="CLU_2349551_0_0_1"/>
<proteinExistence type="predicted"/>
<name>U5D8C7_AMBTC</name>
<dbReference type="AlphaFoldDB" id="U5D8C7"/>
<dbReference type="EMBL" id="KI392312">
    <property type="protein sequence ID" value="ERN17672.1"/>
    <property type="molecule type" value="Genomic_DNA"/>
</dbReference>
<evidence type="ECO:0000313" key="2">
    <source>
        <dbReference type="Proteomes" id="UP000017836"/>
    </source>
</evidence>
<evidence type="ECO:0000313" key="1">
    <source>
        <dbReference type="EMBL" id="ERN17672.1"/>
    </source>
</evidence>
<organism evidence="1 2">
    <name type="scientific">Amborella trichopoda</name>
    <dbReference type="NCBI Taxonomy" id="13333"/>
    <lineage>
        <taxon>Eukaryota</taxon>
        <taxon>Viridiplantae</taxon>
        <taxon>Streptophyta</taxon>
        <taxon>Embryophyta</taxon>
        <taxon>Tracheophyta</taxon>
        <taxon>Spermatophyta</taxon>
        <taxon>Magnoliopsida</taxon>
        <taxon>Amborellales</taxon>
        <taxon>Amborellaceae</taxon>
        <taxon>Amborella</taxon>
    </lineage>
</organism>
<keyword evidence="2" id="KW-1185">Reference proteome</keyword>
<protein>
    <submittedName>
        <fullName evidence="1">Uncharacterized protein</fullName>
    </submittedName>
</protein>
<dbReference type="Proteomes" id="UP000017836">
    <property type="component" value="Unassembled WGS sequence"/>
</dbReference>
<gene>
    <name evidence="1" type="ORF">AMTR_s00059p00196680</name>
</gene>
<reference evidence="2" key="1">
    <citation type="journal article" date="2013" name="Science">
        <title>The Amborella genome and the evolution of flowering plants.</title>
        <authorList>
            <consortium name="Amborella Genome Project"/>
        </authorList>
    </citation>
    <scope>NUCLEOTIDE SEQUENCE [LARGE SCALE GENOMIC DNA]</scope>
</reference>
<accession>U5D8C7</accession>